<evidence type="ECO:0000256" key="2">
    <source>
        <dbReference type="SAM" id="Coils"/>
    </source>
</evidence>
<dbReference type="STRING" id="681398.PJIAN_1915"/>
<sequence length="370" mass="42103">METNYVTVAIHTYERAQVLKTLLERVGIEAHLHRVSEDHPQVAAGVRVRIKEKDLAHALQVIEEMETAHRSGVDILNKPQSPVVMIPVDFSDYSIRACEFGFRMAKLLNAKVVVLHAYYSPVFSIAQLTETLSYDIYENEAVRQIIKKAEGDLENLANLLKRKMQKSELPSVSFTCELKEGVPEDAILSYVKEREPSLVVMGTRGKDQKEADLIGSVTAEIIDRCRVPVLAVPENVSLFDGDGVYNVAFASGFDQKDLLAFDKMMQFLKPFKIKVFLTHIQSHKEKNFNQEQLKGITDYFTKNYPNLDFEFLSIKDDNLLSELQAVVEEKRIGLISLNSRKRSLFTHLFNPSVAHKMIFHTDTPMLVFHS</sequence>
<name>A0A170Z4F3_9BACT</name>
<keyword evidence="5" id="KW-1185">Reference proteome</keyword>
<feature type="coiled-coil region" evidence="2">
    <location>
        <begin position="139"/>
        <end position="166"/>
    </location>
</feature>
<dbReference type="PANTHER" id="PTHR46268">
    <property type="entry name" value="STRESS RESPONSE PROTEIN NHAX"/>
    <property type="match status" value="1"/>
</dbReference>
<comment type="similarity">
    <text evidence="1">Belongs to the universal stress protein A family.</text>
</comment>
<dbReference type="OrthoDB" id="9788959at2"/>
<reference evidence="5" key="2">
    <citation type="journal article" date="2017" name="Genome Announc.">
        <title>Draft genome sequence of Paludibacter jiangxiensis NM7(T), a propionate-producing fermentative bacterium.</title>
        <authorList>
            <person name="Qiu Y.-L."/>
            <person name="Tourlousse D.M."/>
            <person name="Matsuura N."/>
            <person name="Ohashi A."/>
            <person name="Sekiguchi Y."/>
        </authorList>
    </citation>
    <scope>NUCLEOTIDE SEQUENCE [LARGE SCALE GENOMIC DNA]</scope>
    <source>
        <strain evidence="5">NM7</strain>
    </source>
</reference>
<organism evidence="4 5">
    <name type="scientific">Paludibacter jiangxiensis</name>
    <dbReference type="NCBI Taxonomy" id="681398"/>
    <lineage>
        <taxon>Bacteria</taxon>
        <taxon>Pseudomonadati</taxon>
        <taxon>Bacteroidota</taxon>
        <taxon>Bacteroidia</taxon>
        <taxon>Bacteroidales</taxon>
        <taxon>Paludibacteraceae</taxon>
        <taxon>Paludibacter</taxon>
    </lineage>
</organism>
<protein>
    <submittedName>
        <fullName evidence="4">Nucleotide-binding universal stress protein, UspA family</fullName>
    </submittedName>
</protein>
<evidence type="ECO:0000259" key="3">
    <source>
        <dbReference type="Pfam" id="PF00582"/>
    </source>
</evidence>
<dbReference type="InterPro" id="IPR006015">
    <property type="entry name" value="Universal_stress_UspA"/>
</dbReference>
<gene>
    <name evidence="4" type="ORF">PJIAN_1915</name>
</gene>
<dbReference type="PANTHER" id="PTHR46268:SF6">
    <property type="entry name" value="UNIVERSAL STRESS PROTEIN UP12"/>
    <property type="match status" value="1"/>
</dbReference>
<dbReference type="AlphaFoldDB" id="A0A170Z4F3"/>
<evidence type="ECO:0000313" key="4">
    <source>
        <dbReference type="EMBL" id="GAT62322.1"/>
    </source>
</evidence>
<reference evidence="5" key="1">
    <citation type="submission" date="2016-04" db="EMBL/GenBank/DDBJ databases">
        <title>Draft genome sequence of Paludibacter jiangxiensis strain NM7.</title>
        <authorList>
            <person name="Qiu Y."/>
            <person name="Matsuura N."/>
            <person name="Ohashi A."/>
            <person name="Tourlousse M.D."/>
            <person name="Sekiguchi Y."/>
        </authorList>
    </citation>
    <scope>NUCLEOTIDE SEQUENCE [LARGE SCALE GENOMIC DNA]</scope>
    <source>
        <strain evidence="5">NM7</strain>
    </source>
</reference>
<evidence type="ECO:0000256" key="1">
    <source>
        <dbReference type="ARBA" id="ARBA00008791"/>
    </source>
</evidence>
<dbReference type="RefSeq" id="WP_068702409.1">
    <property type="nucleotide sequence ID" value="NZ_BDCR01000001.1"/>
</dbReference>
<dbReference type="Pfam" id="PF00582">
    <property type="entry name" value="Usp"/>
    <property type="match status" value="1"/>
</dbReference>
<feature type="domain" description="UspA" evidence="3">
    <location>
        <begin position="84"/>
        <end position="233"/>
    </location>
</feature>
<dbReference type="SUPFAM" id="SSF52402">
    <property type="entry name" value="Adenine nucleotide alpha hydrolases-like"/>
    <property type="match status" value="2"/>
</dbReference>
<accession>A0A170Z4F3</accession>
<dbReference type="PRINTS" id="PR01438">
    <property type="entry name" value="UNVRSLSTRESS"/>
</dbReference>
<dbReference type="EMBL" id="BDCR01000001">
    <property type="protein sequence ID" value="GAT62322.1"/>
    <property type="molecule type" value="Genomic_DNA"/>
</dbReference>
<dbReference type="InterPro" id="IPR006016">
    <property type="entry name" value="UspA"/>
</dbReference>
<dbReference type="CDD" id="cd00293">
    <property type="entry name" value="USP-like"/>
    <property type="match status" value="1"/>
</dbReference>
<proteinExistence type="inferred from homology"/>
<dbReference type="Gene3D" id="3.40.50.12370">
    <property type="match status" value="1"/>
</dbReference>
<evidence type="ECO:0000313" key="5">
    <source>
        <dbReference type="Proteomes" id="UP000076586"/>
    </source>
</evidence>
<keyword evidence="2" id="KW-0175">Coiled coil</keyword>
<comment type="caution">
    <text evidence="4">The sequence shown here is derived from an EMBL/GenBank/DDBJ whole genome shotgun (WGS) entry which is preliminary data.</text>
</comment>
<dbReference type="Proteomes" id="UP000076586">
    <property type="component" value="Unassembled WGS sequence"/>
</dbReference>